<keyword evidence="1" id="KW-0812">Transmembrane</keyword>
<dbReference type="AlphaFoldDB" id="A0A397QA89"/>
<reference evidence="2 3" key="1">
    <citation type="submission" date="2018-08" db="EMBL/GenBank/DDBJ databases">
        <title>Genomic Encyclopedia of Archaeal and Bacterial Type Strains, Phase II (KMG-II): from individual species to whole genera.</title>
        <authorList>
            <person name="Goeker M."/>
        </authorList>
    </citation>
    <scope>NUCLEOTIDE SEQUENCE [LARGE SCALE GENOMIC DNA]</scope>
    <source>
        <strain evidence="2 3">DSM 5002</strain>
    </source>
</reference>
<keyword evidence="3" id="KW-1185">Reference proteome</keyword>
<sequence>MSENSNHTGVPLAALIGILLLIGFAVGAVFTGQVADVGRVSMPPSAEVDRVSLRFVDRRDGAVEVYKAATDERIAVVEPGTGGFIRGVLRGLVRERKLSGEVTRTPFMLRRWADGRLTLEDPQTGRVIDLGAFGVTNAGAFAKLMVSSQSMQ</sequence>
<dbReference type="RefSeq" id="WP_119061493.1">
    <property type="nucleotide sequence ID" value="NZ_QXDF01000001.1"/>
</dbReference>
<comment type="caution">
    <text evidence="2">The sequence shown here is derived from an EMBL/GenBank/DDBJ whole genome shotgun (WGS) entry which is preliminary data.</text>
</comment>
<name>A0A397QA89_9HYPH</name>
<keyword evidence="1" id="KW-0472">Membrane</keyword>
<gene>
    <name evidence="2" type="ORF">BXY53_1833</name>
</gene>
<dbReference type="EMBL" id="QXDF01000001">
    <property type="protein sequence ID" value="RIA56725.1"/>
    <property type="molecule type" value="Genomic_DNA"/>
</dbReference>
<dbReference type="Proteomes" id="UP000266273">
    <property type="component" value="Unassembled WGS sequence"/>
</dbReference>
<protein>
    <submittedName>
        <fullName evidence="2">Putative photosynthetic complex assembly protein</fullName>
    </submittedName>
</protein>
<dbReference type="InterPro" id="IPR017495">
    <property type="entry name" value="PuhC"/>
</dbReference>
<evidence type="ECO:0000313" key="2">
    <source>
        <dbReference type="EMBL" id="RIA56725.1"/>
    </source>
</evidence>
<organism evidence="2 3">
    <name type="scientific">Dichotomicrobium thermohalophilum</name>
    <dbReference type="NCBI Taxonomy" id="933063"/>
    <lineage>
        <taxon>Bacteria</taxon>
        <taxon>Pseudomonadati</taxon>
        <taxon>Pseudomonadota</taxon>
        <taxon>Alphaproteobacteria</taxon>
        <taxon>Hyphomicrobiales</taxon>
        <taxon>Hyphomicrobiaceae</taxon>
        <taxon>Dichotomicrobium</taxon>
    </lineage>
</organism>
<accession>A0A397QA89</accession>
<keyword evidence="1" id="KW-1133">Transmembrane helix</keyword>
<proteinExistence type="predicted"/>
<dbReference type="OrthoDB" id="7848123at2"/>
<evidence type="ECO:0000313" key="3">
    <source>
        <dbReference type="Proteomes" id="UP000266273"/>
    </source>
</evidence>
<evidence type="ECO:0000256" key="1">
    <source>
        <dbReference type="SAM" id="Phobius"/>
    </source>
</evidence>
<feature type="transmembrane region" description="Helical" evidence="1">
    <location>
        <begin position="12"/>
        <end position="32"/>
    </location>
</feature>
<dbReference type="NCBIfam" id="TIGR03054">
    <property type="entry name" value="photo_alph_chp1"/>
    <property type="match status" value="1"/>
</dbReference>